<organism evidence="4 5">
    <name type="scientific">Weissella muntiaci</name>
    <dbReference type="NCBI Taxonomy" id="2508881"/>
    <lineage>
        <taxon>Bacteria</taxon>
        <taxon>Bacillati</taxon>
        <taxon>Bacillota</taxon>
        <taxon>Bacilli</taxon>
        <taxon>Lactobacillales</taxon>
        <taxon>Lactobacillaceae</taxon>
        <taxon>Weissella</taxon>
    </lineage>
</organism>
<dbReference type="SUPFAM" id="SSF56563">
    <property type="entry name" value="Major capsid protein gp5"/>
    <property type="match status" value="1"/>
</dbReference>
<evidence type="ECO:0000259" key="3">
    <source>
        <dbReference type="Pfam" id="PF05065"/>
    </source>
</evidence>
<dbReference type="InterPro" id="IPR024455">
    <property type="entry name" value="Phage_capsid"/>
</dbReference>
<evidence type="ECO:0000256" key="1">
    <source>
        <dbReference type="ARBA" id="ARBA00004328"/>
    </source>
</evidence>
<name>A0A6C2C9L8_9LACO</name>
<dbReference type="AlphaFoldDB" id="A0A6C2C9L8"/>
<dbReference type="NCBIfam" id="TIGR01554">
    <property type="entry name" value="major_cap_HK97"/>
    <property type="match status" value="1"/>
</dbReference>
<keyword evidence="5" id="KW-1185">Reference proteome</keyword>
<reference evidence="4 5" key="1">
    <citation type="submission" date="2019-01" db="EMBL/GenBank/DDBJ databases">
        <title>Weissella sp. nov., a novel lactic acid bacterium isolated from animal feces.</title>
        <authorList>
            <person name="Wang L.-T."/>
        </authorList>
    </citation>
    <scope>NUCLEOTIDE SEQUENCE [LARGE SCALE GENOMIC DNA]</scope>
    <source>
        <strain evidence="4 5">8H-2</strain>
    </source>
</reference>
<feature type="compositionally biased region" description="Basic and acidic residues" evidence="2">
    <location>
        <begin position="94"/>
        <end position="109"/>
    </location>
</feature>
<feature type="domain" description="Phage capsid-like C-terminal" evidence="3">
    <location>
        <begin position="149"/>
        <end position="376"/>
    </location>
</feature>
<evidence type="ECO:0000313" key="5">
    <source>
        <dbReference type="Proteomes" id="UP000371977"/>
    </source>
</evidence>
<dbReference type="Proteomes" id="UP000371977">
    <property type="component" value="Unassembled WGS sequence"/>
</dbReference>
<sequence length="407" mass="44146">MNRLEKLTKQLAEKQAELNTKVEQVRSSADDENTPVSDVKDGMDQIKKFEQEIADLKAQIATLQGAKDLPDSETESDDEETRDDDEQLNSADDAGIKKEEVTPKKEETRSGLLGGKNMKSNVASSKEVASFVAYLKGEEVRDGVTTVDGAVVIPKQILDIQKVPTDETKLSAYVRREAVTSGVGVLPVLAKNTARLVSAAELAENPDIAKFSLGEVDYKAVTYRGVMPVSMETLQDAPDIGPVISEYVAEAKSLTEQYKIGEVLQTGTPVKVAGVDDIKDAFNKGLANYNKMFVTTESFYAEVDKMKDADGRYLLQDSISTASGKQLLGAPVLVVADDVLGKDGDMKAFVGDVKAFVIEALRSDVAVEWQDDDIFGKKLAVALRADWKQADGNAGKFLTYTPATTTK</sequence>
<dbReference type="Gene3D" id="3.30.2320.10">
    <property type="entry name" value="hypothetical protein PF0899 domain"/>
    <property type="match status" value="1"/>
</dbReference>
<accession>A0A6C2C9L8</accession>
<gene>
    <name evidence="4" type="ORF">ESZ50_01575</name>
</gene>
<proteinExistence type="predicted"/>
<feature type="compositionally biased region" description="Polar residues" evidence="2">
    <location>
        <begin position="18"/>
        <end position="27"/>
    </location>
</feature>
<comment type="subcellular location">
    <subcellularLocation>
        <location evidence="1">Virion</location>
    </subcellularLocation>
</comment>
<dbReference type="EMBL" id="SDGZ01000005">
    <property type="protein sequence ID" value="TYC50760.1"/>
    <property type="molecule type" value="Genomic_DNA"/>
</dbReference>
<comment type="caution">
    <text evidence="4">The sequence shown here is derived from an EMBL/GenBank/DDBJ whole genome shotgun (WGS) entry which is preliminary data.</text>
</comment>
<dbReference type="RefSeq" id="WP_148621852.1">
    <property type="nucleotide sequence ID" value="NZ_SDGZ01000005.1"/>
</dbReference>
<evidence type="ECO:0000313" key="4">
    <source>
        <dbReference type="EMBL" id="TYC50760.1"/>
    </source>
</evidence>
<dbReference type="Gene3D" id="3.30.2400.10">
    <property type="entry name" value="Major capsid protein gp5"/>
    <property type="match status" value="1"/>
</dbReference>
<feature type="region of interest" description="Disordered" evidence="2">
    <location>
        <begin position="18"/>
        <end position="42"/>
    </location>
</feature>
<feature type="region of interest" description="Disordered" evidence="2">
    <location>
        <begin position="61"/>
        <end position="118"/>
    </location>
</feature>
<dbReference type="InterPro" id="IPR054612">
    <property type="entry name" value="Phage_capsid-like_C"/>
</dbReference>
<protein>
    <submittedName>
        <fullName evidence="4">Phage major capsid protein</fullName>
    </submittedName>
</protein>
<evidence type="ECO:0000256" key="2">
    <source>
        <dbReference type="SAM" id="MobiDB-lite"/>
    </source>
</evidence>
<feature type="compositionally biased region" description="Acidic residues" evidence="2">
    <location>
        <begin position="71"/>
        <end position="87"/>
    </location>
</feature>
<dbReference type="OrthoDB" id="85826at2"/>
<dbReference type="Pfam" id="PF05065">
    <property type="entry name" value="Phage_capsid"/>
    <property type="match status" value="1"/>
</dbReference>